<evidence type="ECO:0000313" key="2">
    <source>
        <dbReference type="Proteomes" id="UP000629963"/>
    </source>
</evidence>
<evidence type="ECO:0000313" key="1">
    <source>
        <dbReference type="EMBL" id="MBC5841033.1"/>
    </source>
</evidence>
<comment type="caution">
    <text evidence="1">The sequence shown here is derived from an EMBL/GenBank/DDBJ whole genome shotgun (WGS) entry which is preliminary data.</text>
</comment>
<dbReference type="RefSeq" id="WP_187009632.1">
    <property type="nucleotide sequence ID" value="NZ_JACRUI010000002.1"/>
</dbReference>
<gene>
    <name evidence="1" type="ORF">H8R23_06420</name>
</gene>
<keyword evidence="2" id="KW-1185">Reference proteome</keyword>
<organism evidence="1 2">
    <name type="scientific">Flavobacterium kayseriense</name>
    <dbReference type="NCBI Taxonomy" id="2764714"/>
    <lineage>
        <taxon>Bacteria</taxon>
        <taxon>Pseudomonadati</taxon>
        <taxon>Bacteroidota</taxon>
        <taxon>Flavobacteriia</taxon>
        <taxon>Flavobacteriales</taxon>
        <taxon>Flavobacteriaceae</taxon>
        <taxon>Flavobacterium</taxon>
    </lineage>
</organism>
<dbReference type="Proteomes" id="UP000629963">
    <property type="component" value="Unassembled WGS sequence"/>
</dbReference>
<dbReference type="EMBL" id="JACRUJ010000002">
    <property type="protein sequence ID" value="MBC5841033.1"/>
    <property type="molecule type" value="Genomic_DNA"/>
</dbReference>
<protein>
    <submittedName>
        <fullName evidence="1">Uncharacterized protein</fullName>
    </submittedName>
</protein>
<name>A0ABR7J6G1_9FLAO</name>
<reference evidence="1 2" key="1">
    <citation type="submission" date="2020-08" db="EMBL/GenBank/DDBJ databases">
        <title>Description of novel Flavobacterium F-380 isolate.</title>
        <authorList>
            <person name="Saticioglu I.B."/>
            <person name="Duman M."/>
            <person name="Altun S."/>
        </authorList>
    </citation>
    <scope>NUCLEOTIDE SEQUENCE [LARGE SCALE GENOMIC DNA]</scope>
    <source>
        <strain evidence="1 2">F-380</strain>
    </source>
</reference>
<proteinExistence type="predicted"/>
<sequence length="324" mass="37735">MIWHILGAVSLFFNIVKTDKIVSNNSELILTNKTKLVSDKTKIASSTLIYKNKEILNKLLLKKDQKLVLVEPTRDTIHNENISNSFKELREIKATQKIDIITYRIFFNGRIEKHIPKVVAAGNENKYKYEYIAKEGKTINLGSFKIHKTKTFRGSEDEYMNLINLEVVPKFFKQNNYQYHFNIDSRRSFVNEQTLASFFGAMLEVNYLDISCNGFSHKDGSSKPSRSHINGNNGDFKYLRSDKTLECGPGTSLNISKAPDSLDYSRQNKWNDALYKFGWKKMLGWTYTVKKTTKHLHHITHKTTNHHHHLHVQNYEPDFKEIKQ</sequence>
<accession>A0ABR7J6G1</accession>